<evidence type="ECO:0000313" key="3">
    <source>
        <dbReference type="EMBL" id="KAK0673432.1"/>
    </source>
</evidence>
<dbReference type="PANTHER" id="PTHR28288">
    <property type="entry name" value="PROTEASE B INHIBITOR 2"/>
    <property type="match status" value="1"/>
</dbReference>
<comment type="similarity">
    <text evidence="1">Belongs to the protease inhibitor I9 family.</text>
</comment>
<dbReference type="PANTHER" id="PTHR28288:SF1">
    <property type="entry name" value="INHIBITOR I9 DOMAIN-CONTAINING PROTEIN"/>
    <property type="match status" value="1"/>
</dbReference>
<dbReference type="GO" id="GO:0004866">
    <property type="term" value="F:endopeptidase inhibitor activity"/>
    <property type="evidence" value="ECO:0007669"/>
    <property type="project" value="UniProtKB-ARBA"/>
</dbReference>
<reference evidence="3" key="1">
    <citation type="submission" date="2023-06" db="EMBL/GenBank/DDBJ databases">
        <title>Genome-scale phylogeny and comparative genomics of the fungal order Sordariales.</title>
        <authorList>
            <consortium name="Lawrence Berkeley National Laboratory"/>
            <person name="Hensen N."/>
            <person name="Bonometti L."/>
            <person name="Westerberg I."/>
            <person name="Brannstrom I.O."/>
            <person name="Guillou S."/>
            <person name="Cros-Aarteil S."/>
            <person name="Calhoun S."/>
            <person name="Haridas S."/>
            <person name="Kuo A."/>
            <person name="Mondo S."/>
            <person name="Pangilinan J."/>
            <person name="Riley R."/>
            <person name="Labutti K."/>
            <person name="Andreopoulos B."/>
            <person name="Lipzen A."/>
            <person name="Chen C."/>
            <person name="Yanf M."/>
            <person name="Daum C."/>
            <person name="Ng V."/>
            <person name="Clum A."/>
            <person name="Steindorff A."/>
            <person name="Ohm R."/>
            <person name="Martin F."/>
            <person name="Silar P."/>
            <person name="Natvig D."/>
            <person name="Lalanne C."/>
            <person name="Gautier V."/>
            <person name="Ament-Velasquez S.L."/>
            <person name="Kruys A."/>
            <person name="Hutchinson M.I."/>
            <person name="Powell A.J."/>
            <person name="Barry K."/>
            <person name="Miller A.N."/>
            <person name="Grigoriev I.V."/>
            <person name="Debuchy R."/>
            <person name="Gladieux P."/>
            <person name="Thoren M.H."/>
            <person name="Johannesson H."/>
        </authorList>
    </citation>
    <scope>NUCLEOTIDE SEQUENCE</scope>
    <source>
        <strain evidence="3">CBS 307.81</strain>
    </source>
</reference>
<comment type="caution">
    <text evidence="3">The sequence shown here is derived from an EMBL/GenBank/DDBJ whole genome shotgun (WGS) entry which is preliminary data.</text>
</comment>
<organism evidence="3 4">
    <name type="scientific">Cercophora samala</name>
    <dbReference type="NCBI Taxonomy" id="330535"/>
    <lineage>
        <taxon>Eukaryota</taxon>
        <taxon>Fungi</taxon>
        <taxon>Dikarya</taxon>
        <taxon>Ascomycota</taxon>
        <taxon>Pezizomycotina</taxon>
        <taxon>Sordariomycetes</taxon>
        <taxon>Sordariomycetidae</taxon>
        <taxon>Sordariales</taxon>
        <taxon>Lasiosphaeriaceae</taxon>
        <taxon>Cercophora</taxon>
    </lineage>
</organism>
<evidence type="ECO:0000256" key="1">
    <source>
        <dbReference type="ARBA" id="ARBA00038069"/>
    </source>
</evidence>
<keyword evidence="4" id="KW-1185">Reference proteome</keyword>
<dbReference type="AlphaFoldDB" id="A0AA39ZLS7"/>
<evidence type="ECO:0000313" key="4">
    <source>
        <dbReference type="Proteomes" id="UP001174997"/>
    </source>
</evidence>
<dbReference type="GO" id="GO:0042144">
    <property type="term" value="P:vacuole fusion, non-autophagic"/>
    <property type="evidence" value="ECO:0007669"/>
    <property type="project" value="TreeGrafter"/>
</dbReference>
<dbReference type="SUPFAM" id="SSF54897">
    <property type="entry name" value="Protease propeptides/inhibitors"/>
    <property type="match status" value="1"/>
</dbReference>
<keyword evidence="2" id="KW-0472">Membrane</keyword>
<keyword evidence="2" id="KW-0812">Transmembrane</keyword>
<dbReference type="FunFam" id="3.30.70.80:FF:000005">
    <property type="entry name" value="Proteinase inhibitor I2B"/>
    <property type="match status" value="1"/>
</dbReference>
<dbReference type="InterPro" id="IPR037045">
    <property type="entry name" value="S8pro/Inhibitor_I9_sf"/>
</dbReference>
<accession>A0AA39ZLS7</accession>
<dbReference type="Proteomes" id="UP001174997">
    <property type="component" value="Unassembled WGS sequence"/>
</dbReference>
<sequence length="174" mass="19138">MAWQGPGLIIGPYQEGRPLHSFKVWGTISPPTTYSQRQHNAIYHYTQHIFTPERTVLPSCSENHPRVIRTDTMRAFAFLIAALTFFSGVIAVDIQKSVLISYPPETPDSIVDDAKKAIKDAGGVITHEYTLIKGFAAKVGAKVLETVSALGEQYKVSVEEDEEVHTMGGSHIGI</sequence>
<gene>
    <name evidence="3" type="ORF">QBC41DRAFT_311500</name>
</gene>
<name>A0AA39ZLS7_9PEZI</name>
<dbReference type="Gene3D" id="3.30.70.80">
    <property type="entry name" value="Peptidase S8 propeptide/proteinase inhibitor I9"/>
    <property type="match status" value="1"/>
</dbReference>
<feature type="transmembrane region" description="Helical" evidence="2">
    <location>
        <begin position="75"/>
        <end position="94"/>
    </location>
</feature>
<keyword evidence="2" id="KW-1133">Transmembrane helix</keyword>
<dbReference type="EMBL" id="JAULSY010000006">
    <property type="protein sequence ID" value="KAK0673432.1"/>
    <property type="molecule type" value="Genomic_DNA"/>
</dbReference>
<dbReference type="InterPro" id="IPR052471">
    <property type="entry name" value="PBI_I9"/>
</dbReference>
<evidence type="ECO:0008006" key="5">
    <source>
        <dbReference type="Google" id="ProtNLM"/>
    </source>
</evidence>
<proteinExistence type="inferred from homology"/>
<protein>
    <recommendedName>
        <fullName evidence="5">Inhibitor I9 domain-containing protein</fullName>
    </recommendedName>
</protein>
<evidence type="ECO:0000256" key="2">
    <source>
        <dbReference type="SAM" id="Phobius"/>
    </source>
</evidence>